<dbReference type="EMBL" id="FOAN01000001">
    <property type="protein sequence ID" value="SEK37106.1"/>
    <property type="molecule type" value="Genomic_DNA"/>
</dbReference>
<feature type="region of interest" description="Disordered" evidence="1">
    <location>
        <begin position="1"/>
        <end position="74"/>
    </location>
</feature>
<feature type="compositionally biased region" description="Polar residues" evidence="1">
    <location>
        <begin position="22"/>
        <end position="38"/>
    </location>
</feature>
<keyword evidence="3" id="KW-1185">Reference proteome</keyword>
<sequence>MSKAVSGLMGGSSKRKTAAKEAQQQGERLAQQSQVLNDRNTELAKETAGARARRGRRLLAFKGQETGLRSKLGS</sequence>
<protein>
    <submittedName>
        <fullName evidence="2">Uncharacterized protein</fullName>
    </submittedName>
</protein>
<dbReference type="Proteomes" id="UP000199664">
    <property type="component" value="Unassembled WGS sequence"/>
</dbReference>
<organism evidence="2 3">
    <name type="scientific">Bosea lupini</name>
    <dbReference type="NCBI Taxonomy" id="1036779"/>
    <lineage>
        <taxon>Bacteria</taxon>
        <taxon>Pseudomonadati</taxon>
        <taxon>Pseudomonadota</taxon>
        <taxon>Alphaproteobacteria</taxon>
        <taxon>Hyphomicrobiales</taxon>
        <taxon>Boseaceae</taxon>
        <taxon>Bosea</taxon>
    </lineage>
</organism>
<reference evidence="3" key="1">
    <citation type="submission" date="2016-10" db="EMBL/GenBank/DDBJ databases">
        <authorList>
            <person name="Varghese N."/>
            <person name="Submissions S."/>
        </authorList>
    </citation>
    <scope>NUCLEOTIDE SEQUENCE [LARGE SCALE GENOMIC DNA]</scope>
    <source>
        <strain evidence="3">LMG 26383,CCUG 61248,R- 45681</strain>
    </source>
</reference>
<accession>A0A1H7GFQ8</accession>
<evidence type="ECO:0000313" key="2">
    <source>
        <dbReference type="EMBL" id="SEK37106.1"/>
    </source>
</evidence>
<evidence type="ECO:0000313" key="3">
    <source>
        <dbReference type="Proteomes" id="UP000199664"/>
    </source>
</evidence>
<evidence type="ECO:0000256" key="1">
    <source>
        <dbReference type="SAM" id="MobiDB-lite"/>
    </source>
</evidence>
<dbReference type="AlphaFoldDB" id="A0A1H7GFQ8"/>
<dbReference type="STRING" id="1036779.SAMN04515666_101346"/>
<gene>
    <name evidence="2" type="ORF">SAMN04515666_101346</name>
</gene>
<proteinExistence type="predicted"/>
<name>A0A1H7GFQ8_9HYPH</name>
<dbReference type="RefSeq" id="WP_091829166.1">
    <property type="nucleotide sequence ID" value="NZ_FOAN01000001.1"/>
</dbReference>